<evidence type="ECO:0000256" key="1">
    <source>
        <dbReference type="ARBA" id="ARBA00022441"/>
    </source>
</evidence>
<dbReference type="InterPro" id="IPR011498">
    <property type="entry name" value="Kelch_2"/>
</dbReference>
<dbReference type="PANTHER" id="PTHR46647:SF1">
    <property type="entry name" value="RAB9 EFFECTOR PROTEIN WITH KELCH MOTIFS"/>
    <property type="match status" value="1"/>
</dbReference>
<organism evidence="4 5">
    <name type="scientific">Brassica campestris</name>
    <name type="common">Field mustard</name>
    <dbReference type="NCBI Taxonomy" id="3711"/>
    <lineage>
        <taxon>Eukaryota</taxon>
        <taxon>Viridiplantae</taxon>
        <taxon>Streptophyta</taxon>
        <taxon>Embryophyta</taxon>
        <taxon>Tracheophyta</taxon>
        <taxon>Spermatophyta</taxon>
        <taxon>Magnoliopsida</taxon>
        <taxon>eudicotyledons</taxon>
        <taxon>Gunneridae</taxon>
        <taxon>Pentapetalae</taxon>
        <taxon>rosids</taxon>
        <taxon>malvids</taxon>
        <taxon>Brassicales</taxon>
        <taxon>Brassicaceae</taxon>
        <taxon>Brassiceae</taxon>
        <taxon>Brassica</taxon>
    </lineage>
</organism>
<feature type="region of interest" description="Disordered" evidence="3">
    <location>
        <begin position="1"/>
        <end position="23"/>
    </location>
</feature>
<dbReference type="Gene3D" id="2.120.10.80">
    <property type="entry name" value="Kelch-type beta propeller"/>
    <property type="match status" value="2"/>
</dbReference>
<sequence length="365" mass="40577">MHNWVRASSSDLTGAPPQPRSGHTAVNVGESMVVVFGGLVDKKFLNDIIVYDIDIWQWSELTSFGDLPTPRDFSAAAAIGNQKIVLCGGWDGKKWLSDVYVMDTMSLEWMELSVSGSLPPPRCGHTATMVEKRLLVFGGRGGGGPIMGDLWALKGLIDEERETPGWTQLKLPGQAPSARCGHTVTSGGHYVCLFQLPFALFGSAYRRLPISNDEPPPPRAYHTMTSIGARHLLIGGFDGKSTFGDLWWLVPEDDPIAKRSSVPQLRNPPETKESERDLDTMAAEALRQHWKESTPETLQLKELNALLRDYQRLVTRKYTAQSSLTSTDFGLPGKQTFTFYHIKTSSELRMDDIPKLLEEYKTLVI</sequence>
<protein>
    <submittedName>
        <fullName evidence="4">Uncharacterized protein</fullName>
    </submittedName>
</protein>
<dbReference type="SUPFAM" id="SSF117281">
    <property type="entry name" value="Kelch motif"/>
    <property type="match status" value="1"/>
</dbReference>
<reference evidence="4" key="3">
    <citation type="submission" date="2023-03" db="UniProtKB">
        <authorList>
            <consortium name="EnsemblPlants"/>
        </authorList>
    </citation>
    <scope>IDENTIFICATION</scope>
    <source>
        <strain evidence="4">cv. Chiifu-401-42</strain>
    </source>
</reference>
<dbReference type="HOGENOM" id="CLU_027031_0_0_1"/>
<dbReference type="OMA" id="PAMEGTI"/>
<keyword evidence="2" id="KW-0677">Repeat</keyword>
<dbReference type="Gramene" id="Bra040845.1">
    <property type="protein sequence ID" value="Bra040845.1-P"/>
    <property type="gene ID" value="Bra040845"/>
</dbReference>
<dbReference type="InterPro" id="IPR015915">
    <property type="entry name" value="Kelch-typ_b-propeller"/>
</dbReference>
<dbReference type="eggNOG" id="KOG0379">
    <property type="taxonomic scope" value="Eukaryota"/>
</dbReference>
<keyword evidence="5" id="KW-1185">Reference proteome</keyword>
<reference evidence="5" key="1">
    <citation type="journal article" date="2011" name="Nat. Genet.">
        <title>The genome of the mesopolyploid crop species Brassica rapa.</title>
        <authorList>
            <consortium name="Brassica rapa Genome Sequencing Project Consortium"/>
            <person name="Wang X."/>
            <person name="Wang H."/>
            <person name="Wang J."/>
            <person name="Sun R."/>
            <person name="Wu J."/>
            <person name="Liu S."/>
            <person name="Bai Y."/>
            <person name="Mun J.H."/>
            <person name="Bancroft I."/>
            <person name="Cheng F."/>
            <person name="Huang S."/>
            <person name="Li X."/>
            <person name="Hua W."/>
            <person name="Wang J."/>
            <person name="Wang X."/>
            <person name="Freeling M."/>
            <person name="Pires J.C."/>
            <person name="Paterson A.H."/>
            <person name="Chalhoub B."/>
            <person name="Wang B."/>
            <person name="Hayward A."/>
            <person name="Sharpe A.G."/>
            <person name="Park B.S."/>
            <person name="Weisshaar B."/>
            <person name="Liu B."/>
            <person name="Li B."/>
            <person name="Liu B."/>
            <person name="Tong C."/>
            <person name="Song C."/>
            <person name="Duran C."/>
            <person name="Peng C."/>
            <person name="Geng C."/>
            <person name="Koh C."/>
            <person name="Lin C."/>
            <person name="Edwards D."/>
            <person name="Mu D."/>
            <person name="Shen D."/>
            <person name="Soumpourou E."/>
            <person name="Li F."/>
            <person name="Fraser F."/>
            <person name="Conant G."/>
            <person name="Lassalle G."/>
            <person name="King G.J."/>
            <person name="Bonnema G."/>
            <person name="Tang H."/>
            <person name="Wang H."/>
            <person name="Belcram H."/>
            <person name="Zhou H."/>
            <person name="Hirakawa H."/>
            <person name="Abe H."/>
            <person name="Guo H."/>
            <person name="Wang H."/>
            <person name="Jin H."/>
            <person name="Parkin I.A."/>
            <person name="Batley J."/>
            <person name="Kim J.S."/>
            <person name="Just J."/>
            <person name="Li J."/>
            <person name="Xu J."/>
            <person name="Deng J."/>
            <person name="Kim J.A."/>
            <person name="Li J."/>
            <person name="Yu J."/>
            <person name="Meng J."/>
            <person name="Wang J."/>
            <person name="Min J."/>
            <person name="Poulain J."/>
            <person name="Wang J."/>
            <person name="Hatakeyama K."/>
            <person name="Wu K."/>
            <person name="Wang L."/>
            <person name="Fang L."/>
            <person name="Trick M."/>
            <person name="Links M.G."/>
            <person name="Zhao M."/>
            <person name="Jin M."/>
            <person name="Ramchiary N."/>
            <person name="Drou N."/>
            <person name="Berkman P.J."/>
            <person name="Cai Q."/>
            <person name="Huang Q."/>
            <person name="Li R."/>
            <person name="Tabata S."/>
            <person name="Cheng S."/>
            <person name="Zhang S."/>
            <person name="Zhang S."/>
            <person name="Huang S."/>
            <person name="Sato S."/>
            <person name="Sun S."/>
            <person name="Kwon S.J."/>
            <person name="Choi S.R."/>
            <person name="Lee T.H."/>
            <person name="Fan W."/>
            <person name="Zhao X."/>
            <person name="Tan X."/>
            <person name="Xu X."/>
            <person name="Wang Y."/>
            <person name="Qiu Y."/>
            <person name="Yin Y."/>
            <person name="Li Y."/>
            <person name="Du Y."/>
            <person name="Liao Y."/>
            <person name="Lim Y."/>
            <person name="Narusaka Y."/>
            <person name="Wang Y."/>
            <person name="Wang Z."/>
            <person name="Li Z."/>
            <person name="Wang Z."/>
            <person name="Xiong Z."/>
            <person name="Zhang Z."/>
        </authorList>
    </citation>
    <scope>NUCLEOTIDE SEQUENCE [LARGE SCALE GENOMIC DNA]</scope>
    <source>
        <strain evidence="5">cv. Chiifu-401-42</strain>
    </source>
</reference>
<reference evidence="5" key="2">
    <citation type="journal article" date="2018" name="Hortic Res">
        <title>Improved Brassica rapa reference genome by single-molecule sequencing and chromosome conformation capture technologies.</title>
        <authorList>
            <person name="Zhang L."/>
            <person name="Cai X."/>
            <person name="Wu J."/>
            <person name="Liu M."/>
            <person name="Grob S."/>
            <person name="Cheng F."/>
            <person name="Liang J."/>
            <person name="Cai C."/>
            <person name="Liu Z."/>
            <person name="Liu B."/>
            <person name="Wang F."/>
            <person name="Li S."/>
            <person name="Liu F."/>
            <person name="Li X."/>
            <person name="Cheng L."/>
            <person name="Yang W."/>
            <person name="Li M.H."/>
            <person name="Grossniklaus U."/>
            <person name="Zheng H."/>
            <person name="Wang X."/>
        </authorList>
    </citation>
    <scope>NUCLEOTIDE SEQUENCE [LARGE SCALE GENOMIC DNA]</scope>
    <source>
        <strain evidence="5">cv. Chiifu-401-42</strain>
    </source>
</reference>
<keyword evidence="1" id="KW-0880">Kelch repeat</keyword>
<dbReference type="STRING" id="51351.M4FIB6"/>
<name>M4FIB6_BRACM</name>
<dbReference type="InParanoid" id="M4FIB6"/>
<evidence type="ECO:0000313" key="5">
    <source>
        <dbReference type="Proteomes" id="UP000011750"/>
    </source>
</evidence>
<evidence type="ECO:0000313" key="4">
    <source>
        <dbReference type="EnsemblPlants" id="Bra040845.1-P"/>
    </source>
</evidence>
<dbReference type="Pfam" id="PF24681">
    <property type="entry name" value="Kelch_KLHDC2_KLHL20_DRC7"/>
    <property type="match status" value="1"/>
</dbReference>
<dbReference type="SMART" id="SM00612">
    <property type="entry name" value="Kelch"/>
    <property type="match status" value="2"/>
</dbReference>
<dbReference type="EnsemblPlants" id="Bra040845.1">
    <property type="protein sequence ID" value="Bra040845.1-P"/>
    <property type="gene ID" value="Bra040845"/>
</dbReference>
<proteinExistence type="predicted"/>
<dbReference type="InterPro" id="IPR006652">
    <property type="entry name" value="Kelch_1"/>
</dbReference>
<dbReference type="InterPro" id="IPR052124">
    <property type="entry name" value="Rab9_kelch_effector"/>
</dbReference>
<dbReference type="Pfam" id="PF07646">
    <property type="entry name" value="Kelch_2"/>
    <property type="match status" value="1"/>
</dbReference>
<feature type="compositionally biased region" description="Polar residues" evidence="3">
    <location>
        <begin position="1"/>
        <end position="12"/>
    </location>
</feature>
<dbReference type="Proteomes" id="UP000011750">
    <property type="component" value="Unassembled WGS sequence"/>
</dbReference>
<dbReference type="AlphaFoldDB" id="M4FIB6"/>
<dbReference type="PANTHER" id="PTHR46647">
    <property type="entry name" value="RAB9 EFFECTOR PROTEIN WITH KELCH MOTIFS"/>
    <property type="match status" value="1"/>
</dbReference>
<accession>M4FIB6</accession>
<evidence type="ECO:0000256" key="3">
    <source>
        <dbReference type="SAM" id="MobiDB-lite"/>
    </source>
</evidence>
<evidence type="ECO:0000256" key="2">
    <source>
        <dbReference type="ARBA" id="ARBA00022737"/>
    </source>
</evidence>